<feature type="domain" description="SbsA Ig-like" evidence="4">
    <location>
        <begin position="240"/>
        <end position="339"/>
    </location>
</feature>
<dbReference type="InterPro" id="IPR032812">
    <property type="entry name" value="SbsA_Ig"/>
</dbReference>
<reference evidence="5 6" key="1">
    <citation type="submission" date="2020-10" db="EMBL/GenBank/DDBJ databases">
        <title>Connecting structure to function with the recovery of over 1000 high-quality activated sludge metagenome-assembled genomes encoding full-length rRNA genes using long-read sequencing.</title>
        <authorList>
            <person name="Singleton C.M."/>
            <person name="Petriglieri F."/>
            <person name="Kristensen J.M."/>
            <person name="Kirkegaard R.H."/>
            <person name="Michaelsen T.Y."/>
            <person name="Andersen M.H."/>
            <person name="Karst S.M."/>
            <person name="Dueholm M.S."/>
            <person name="Nielsen P.H."/>
            <person name="Albertsen M."/>
        </authorList>
    </citation>
    <scope>NUCLEOTIDE SEQUENCE [LARGE SCALE GENOMIC DNA]</scope>
    <source>
        <strain evidence="5">Ribe_18-Q3-R11-54_BAT3C.373</strain>
    </source>
</reference>
<dbReference type="AlphaFoldDB" id="A0A9D7S8X3"/>
<comment type="caution">
    <text evidence="5">The sequence shown here is derived from an EMBL/GenBank/DDBJ whole genome shotgun (WGS) entry which is preliminary data.</text>
</comment>
<feature type="domain" description="SbsA Ig-like" evidence="4">
    <location>
        <begin position="448"/>
        <end position="547"/>
    </location>
</feature>
<gene>
    <name evidence="5" type="ORF">IPO85_11625</name>
</gene>
<feature type="domain" description="SbsA Ig-like" evidence="4">
    <location>
        <begin position="760"/>
        <end position="859"/>
    </location>
</feature>
<accession>A0A9D7S8X3</accession>
<evidence type="ECO:0000259" key="4">
    <source>
        <dbReference type="Pfam" id="PF13205"/>
    </source>
</evidence>
<feature type="domain" description="SbsA Ig-like" evidence="4">
    <location>
        <begin position="656"/>
        <end position="755"/>
    </location>
</feature>
<dbReference type="InterPro" id="IPR021884">
    <property type="entry name" value="Ice-bd_prot"/>
</dbReference>
<dbReference type="PROSITE" id="PS51257">
    <property type="entry name" value="PROKAR_LIPOPROTEIN"/>
    <property type="match status" value="1"/>
</dbReference>
<dbReference type="InterPro" id="IPR014755">
    <property type="entry name" value="Cu-Rt/internalin_Ig-like"/>
</dbReference>
<evidence type="ECO:0000256" key="2">
    <source>
        <dbReference type="ARBA" id="ARBA00022729"/>
    </source>
</evidence>
<feature type="domain" description="SbsA Ig-like" evidence="4">
    <location>
        <begin position="342"/>
        <end position="443"/>
    </location>
</feature>
<feature type="domain" description="SbsA Ig-like" evidence="4">
    <location>
        <begin position="551"/>
        <end position="651"/>
    </location>
</feature>
<keyword evidence="2 3" id="KW-0732">Signal</keyword>
<dbReference type="Pfam" id="PF11999">
    <property type="entry name" value="Ice_binding"/>
    <property type="match status" value="1"/>
</dbReference>
<name>A0A9D7S8X3_9BACT</name>
<feature type="domain" description="SbsA Ig-like" evidence="4">
    <location>
        <begin position="34"/>
        <end position="131"/>
    </location>
</feature>
<evidence type="ECO:0000313" key="6">
    <source>
        <dbReference type="Proteomes" id="UP000808349"/>
    </source>
</evidence>
<organism evidence="5 6">
    <name type="scientific">Candidatus Defluviibacterium haderslevense</name>
    <dbReference type="NCBI Taxonomy" id="2981993"/>
    <lineage>
        <taxon>Bacteria</taxon>
        <taxon>Pseudomonadati</taxon>
        <taxon>Bacteroidota</taxon>
        <taxon>Saprospiria</taxon>
        <taxon>Saprospirales</taxon>
        <taxon>Saprospiraceae</taxon>
        <taxon>Candidatus Defluviibacterium</taxon>
    </lineage>
</organism>
<protein>
    <submittedName>
        <fullName evidence="5">Ig-like domain-containing protein</fullName>
    </submittedName>
</protein>
<comment type="similarity">
    <text evidence="1">Belongs to the ice-binding protein family.</text>
</comment>
<dbReference type="Pfam" id="PF13205">
    <property type="entry name" value="Big_5"/>
    <property type="match status" value="9"/>
</dbReference>
<feature type="domain" description="SbsA Ig-like" evidence="4">
    <location>
        <begin position="136"/>
        <end position="235"/>
    </location>
</feature>
<dbReference type="Proteomes" id="UP000808349">
    <property type="component" value="Unassembled WGS sequence"/>
</dbReference>
<evidence type="ECO:0000256" key="1">
    <source>
        <dbReference type="ARBA" id="ARBA00005445"/>
    </source>
</evidence>
<feature type="chain" id="PRO_5039482020" evidence="3">
    <location>
        <begin position="24"/>
        <end position="1189"/>
    </location>
</feature>
<dbReference type="Gene3D" id="2.60.40.1220">
    <property type="match status" value="9"/>
</dbReference>
<dbReference type="EMBL" id="JADKFW010000007">
    <property type="protein sequence ID" value="MBK9718140.1"/>
    <property type="molecule type" value="Genomic_DNA"/>
</dbReference>
<proteinExistence type="inferred from homology"/>
<feature type="domain" description="SbsA Ig-like" evidence="4">
    <location>
        <begin position="862"/>
        <end position="963"/>
    </location>
</feature>
<sequence>MNIKSLMALLALVWFFLTSGCKKDDFNEIIGICPLVVSTDPVNGATNVPLFKVITATFNEEINPETIHQFSFTITGSSPIEGSILYTGLTATFIPLAPLKDSTTYTGRITRMIKDLDGNALQTDYVWTFSTGVTLSPIVIVTDPFNLETGVVLDKQISATFNVPMDPNTINNNSFILKDGFAAVEGFVTFNGLTAFFTPIIPLKPNTTYTGILTSSIKNEDGTSLSSNYEWTFTTITFVAPFVISTDPSNNETGVALNKIITATFSVPMDPLTLTAFSFTINQGDAKLLGSITYSGNVATFTPISPLSPNTTYTGTIYASVKDLNGINMTSDYIWVFSTGSTVAPTVISTDPQNNAFNVVLSKRITATFSESMDPLTINSTSFTIRENGILVAGTVTFLNRTATFVPTLPLKASTIYTGTITPGAKNLSGVSLAKDYVWTFTTVSNLAPLVISTDPANNGTNVALNKIVTATFNMPMDPLTINSNTFTLKQGVNSISGTILYSGNTASFIPTTPFKSNTTYTGTITTGAKNLFGIALASNYNWSFTTVTVVAPTVVSTDPENNAINVPVNKILTATFSVAMDPSTINAQSFLLKEGNQAIPGLVTYKGLTATFTPINVLNPNLTYTATITTLAKNIPGVPLNANYVWTFKTTTIPAPTVISTDPTSNAINVPLNKVISANFSALMDPTTINTSSFLVRQGSNTIAGTVSYIGTTASFVPTNPLKSNTLYTVTITSAVKSILGVSMAANYVWSFTTVTVLPPTVISTDPINNAINVSLNKIIAASFSVPMDPTTIIAANFIVKLGNSSVAGIINYSGVTATFTPTAPLKSNSLYTVTLTTGMKNISGVSLANNYVWTFTTMNTTPPTVVSTDPISNATGVILTKIISAEFSVPMDPSTINSSSFNLKQGGNLVAGTITYSGTTLTFIPSSKLLPLTAYTATINTLAKNLAGIPLAADYVWTFTTRASLNPPLVVLGSVERFGIIAGAGVSNQAGFSEIHNMDVGIYPGFRSSITGFPPAIVVNGAIFAADDIAPPGVPDMLLQAKRDLTAAYNFAAGASNPAPITVSGDQGGLTLAPGIYKSTSTLLIASGDLTLDAQGDPSAVWIFQIASGFTTIGGAGGNVILSGGAQASNVFWQVGSSATIGDFTSFQGNILALTSVTMNSGAQAEGRMLCINGAVVLTSTNIINRP</sequence>
<evidence type="ECO:0000313" key="5">
    <source>
        <dbReference type="EMBL" id="MBK9718140.1"/>
    </source>
</evidence>
<feature type="signal peptide" evidence="3">
    <location>
        <begin position="1"/>
        <end position="23"/>
    </location>
</feature>
<evidence type="ECO:0000256" key="3">
    <source>
        <dbReference type="SAM" id="SignalP"/>
    </source>
</evidence>